<evidence type="ECO:0008006" key="4">
    <source>
        <dbReference type="Google" id="ProtNLM"/>
    </source>
</evidence>
<organism evidence="2 3">
    <name type="scientific">Solanum verrucosum</name>
    <dbReference type="NCBI Taxonomy" id="315347"/>
    <lineage>
        <taxon>Eukaryota</taxon>
        <taxon>Viridiplantae</taxon>
        <taxon>Streptophyta</taxon>
        <taxon>Embryophyta</taxon>
        <taxon>Tracheophyta</taxon>
        <taxon>Spermatophyta</taxon>
        <taxon>Magnoliopsida</taxon>
        <taxon>eudicotyledons</taxon>
        <taxon>Gunneridae</taxon>
        <taxon>Pentapetalae</taxon>
        <taxon>asterids</taxon>
        <taxon>lamiids</taxon>
        <taxon>Solanales</taxon>
        <taxon>Solanaceae</taxon>
        <taxon>Solanoideae</taxon>
        <taxon>Solaneae</taxon>
        <taxon>Solanum</taxon>
    </lineage>
</organism>
<protein>
    <recommendedName>
        <fullName evidence="4">DUF4283 domain-containing protein</fullName>
    </recommendedName>
</protein>
<gene>
    <name evidence="2" type="ORF">MTR67_026679</name>
</gene>
<accession>A0AAF0TV14</accession>
<keyword evidence="1" id="KW-0732">Signal</keyword>
<dbReference type="Proteomes" id="UP001234989">
    <property type="component" value="Chromosome 6"/>
</dbReference>
<dbReference type="PANTHER" id="PTHR31286">
    <property type="entry name" value="GLYCINE-RICH CELL WALL STRUCTURAL PROTEIN 1.8-LIKE"/>
    <property type="match status" value="1"/>
</dbReference>
<proteinExistence type="predicted"/>
<evidence type="ECO:0000313" key="3">
    <source>
        <dbReference type="Proteomes" id="UP001234989"/>
    </source>
</evidence>
<feature type="signal peptide" evidence="1">
    <location>
        <begin position="1"/>
        <end position="27"/>
    </location>
</feature>
<feature type="chain" id="PRO_5041949343" description="DUF4283 domain-containing protein" evidence="1">
    <location>
        <begin position="28"/>
        <end position="171"/>
    </location>
</feature>
<keyword evidence="3" id="KW-1185">Reference proteome</keyword>
<evidence type="ECO:0000313" key="2">
    <source>
        <dbReference type="EMBL" id="WMV33294.1"/>
    </source>
</evidence>
<dbReference type="AlphaFoldDB" id="A0AAF0TV14"/>
<reference evidence="2" key="1">
    <citation type="submission" date="2023-08" db="EMBL/GenBank/DDBJ databases">
        <title>A de novo genome assembly of Solanum verrucosum Schlechtendal, a Mexican diploid species geographically isolated from the other diploid A-genome species in potato relatives.</title>
        <authorList>
            <person name="Hosaka K."/>
        </authorList>
    </citation>
    <scope>NUCLEOTIDE SEQUENCE</scope>
    <source>
        <tissue evidence="2">Young leaves</tissue>
    </source>
</reference>
<dbReference type="EMBL" id="CP133617">
    <property type="protein sequence ID" value="WMV33294.1"/>
    <property type="molecule type" value="Genomic_DNA"/>
</dbReference>
<dbReference type="InterPro" id="IPR040256">
    <property type="entry name" value="At4g02000-like"/>
</dbReference>
<name>A0AAF0TV14_SOLVR</name>
<sequence length="171" mass="19384">MAMAWISFPNILPTFFVKECLFSIAAAVDKPIQLDQATIKKTRPSCARVKVLVDFKGKFPTSVQMNMKNSKIGEIRSMMVTIQQDYVPKYCFECKMQGHNKNNCKAGTNTRRKEKQATQVEQLQHVSQEHNPLLQKGKAKVLSSGKIVRDMSNRNVVKDRRGSPLKTITPN</sequence>
<dbReference type="PANTHER" id="PTHR31286:SF79">
    <property type="entry name" value="N-6 ADENINE-SPECIFIC DNA METHYLASE"/>
    <property type="match status" value="1"/>
</dbReference>
<evidence type="ECO:0000256" key="1">
    <source>
        <dbReference type="SAM" id="SignalP"/>
    </source>
</evidence>